<accession>A0A9P4YT80</accession>
<dbReference type="GO" id="GO:0005737">
    <property type="term" value="C:cytoplasm"/>
    <property type="evidence" value="ECO:0007669"/>
    <property type="project" value="TreeGrafter"/>
</dbReference>
<dbReference type="AlphaFoldDB" id="A0A9P4YT80"/>
<proteinExistence type="predicted"/>
<name>A0A9P4YT80_9HYPO</name>
<dbReference type="PANTHER" id="PTHR13774">
    <property type="entry name" value="PHENAZINE BIOSYNTHESIS PROTEIN"/>
    <property type="match status" value="1"/>
</dbReference>
<comment type="caution">
    <text evidence="2">The sequence shown here is derived from an EMBL/GenBank/DDBJ whole genome shotgun (WGS) entry which is preliminary data.</text>
</comment>
<keyword evidence="3" id="KW-1185">Reference proteome</keyword>
<dbReference type="EMBL" id="JAANYQ010000008">
    <property type="protein sequence ID" value="KAF4122678.1"/>
    <property type="molecule type" value="Genomic_DNA"/>
</dbReference>
<evidence type="ECO:0000256" key="1">
    <source>
        <dbReference type="SAM" id="MobiDB-lite"/>
    </source>
</evidence>
<dbReference type="SUPFAM" id="SSF54506">
    <property type="entry name" value="Diaminopimelate epimerase-like"/>
    <property type="match status" value="1"/>
</dbReference>
<feature type="region of interest" description="Disordered" evidence="1">
    <location>
        <begin position="102"/>
        <end position="123"/>
    </location>
</feature>
<dbReference type="OrthoDB" id="75169at2759"/>
<evidence type="ECO:0000313" key="3">
    <source>
        <dbReference type="Proteomes" id="UP000749293"/>
    </source>
</evidence>
<dbReference type="PANTHER" id="PTHR13774:SF32">
    <property type="entry name" value="ANTISENSE-ENHANCING SEQUENCE 1"/>
    <property type="match status" value="1"/>
</dbReference>
<dbReference type="Pfam" id="PF02567">
    <property type="entry name" value="PhzC-PhzF"/>
    <property type="match status" value="1"/>
</dbReference>
<dbReference type="GO" id="GO:0016853">
    <property type="term" value="F:isomerase activity"/>
    <property type="evidence" value="ECO:0007669"/>
    <property type="project" value="TreeGrafter"/>
</dbReference>
<dbReference type="Gene3D" id="3.10.310.10">
    <property type="entry name" value="Diaminopimelate Epimerase, Chain A, domain 1"/>
    <property type="match status" value="1"/>
</dbReference>
<gene>
    <name evidence="2" type="ORF">GMORB2_6985</name>
</gene>
<sequence>MVLELPFITLDVFKTQRYAGNPLAVVTIPSDLSLQPTQDQKQLIARKFNLSETVFVHDATGSDTRNIDTFLADAEAPLAGYPTIGTGTAADLLPQNVQTLGHQGRPHPGHVQASIPHSTRLHARRHARRLTPDLVARWRLSRRACPLRPPVRSAPLPGMASVLVELPSLDNTLRAASASSVHLPPDQILDQGW</sequence>
<evidence type="ECO:0000313" key="2">
    <source>
        <dbReference type="EMBL" id="KAF4122678.1"/>
    </source>
</evidence>
<dbReference type="RefSeq" id="XP_035321330.1">
    <property type="nucleotide sequence ID" value="XM_035468950.1"/>
</dbReference>
<reference evidence="2" key="1">
    <citation type="submission" date="2020-03" db="EMBL/GenBank/DDBJ databases">
        <title>Site-based positive gene gene selection in Geosmithia morbida across the United States reveals a broad range of putative effectors and factors for local host and environmental adapation.</title>
        <authorList>
            <person name="Onufrak A."/>
            <person name="Murdoch R.W."/>
            <person name="Gazis R."/>
            <person name="Huff M."/>
            <person name="Staton M."/>
            <person name="Klingeman W."/>
            <person name="Hadziabdic D."/>
        </authorList>
    </citation>
    <scope>NUCLEOTIDE SEQUENCE</scope>
    <source>
        <strain evidence="2">1262</strain>
    </source>
</reference>
<protein>
    <submittedName>
        <fullName evidence="2">Epimerase YddE/YHI9, PhzF superfamily</fullName>
    </submittedName>
</protein>
<dbReference type="GeneID" id="55973208"/>
<dbReference type="InterPro" id="IPR003719">
    <property type="entry name" value="Phenazine_PhzF-like"/>
</dbReference>
<organism evidence="2 3">
    <name type="scientific">Geosmithia morbida</name>
    <dbReference type="NCBI Taxonomy" id="1094350"/>
    <lineage>
        <taxon>Eukaryota</taxon>
        <taxon>Fungi</taxon>
        <taxon>Dikarya</taxon>
        <taxon>Ascomycota</taxon>
        <taxon>Pezizomycotina</taxon>
        <taxon>Sordariomycetes</taxon>
        <taxon>Hypocreomycetidae</taxon>
        <taxon>Hypocreales</taxon>
        <taxon>Bionectriaceae</taxon>
        <taxon>Geosmithia</taxon>
    </lineage>
</organism>
<dbReference type="Proteomes" id="UP000749293">
    <property type="component" value="Unassembled WGS sequence"/>
</dbReference>